<dbReference type="PROSITE" id="PS51257">
    <property type="entry name" value="PROKAR_LIPOPROTEIN"/>
    <property type="match status" value="1"/>
</dbReference>
<protein>
    <submittedName>
        <fullName evidence="3">M15 family metallopeptidase</fullName>
    </submittedName>
</protein>
<organism evidence="3 4">
    <name type="scientific">Nocardioides zeicaulis</name>
    <dbReference type="NCBI Taxonomy" id="1776857"/>
    <lineage>
        <taxon>Bacteria</taxon>
        <taxon>Bacillati</taxon>
        <taxon>Actinomycetota</taxon>
        <taxon>Actinomycetes</taxon>
        <taxon>Propionibacteriales</taxon>
        <taxon>Nocardioidaceae</taxon>
        <taxon>Nocardioides</taxon>
    </lineage>
</organism>
<dbReference type="Gene3D" id="3.30.1380.10">
    <property type="match status" value="1"/>
</dbReference>
<accession>A0ABV6E1Q8</accession>
<gene>
    <name evidence="3" type="ORF">ACFFJG_10365</name>
</gene>
<feature type="region of interest" description="Disordered" evidence="1">
    <location>
        <begin position="35"/>
        <end position="79"/>
    </location>
</feature>
<feature type="domain" description="Peptidase M15C" evidence="2">
    <location>
        <begin position="351"/>
        <end position="408"/>
    </location>
</feature>
<sequence length="415" mass="43625">MHERRGAGRGARPGARSGAALVATAALALLLGACSERPAPSGTDPTSAAGPGTTGASASPAVPVADPAHAVDPPGPREDRLWSADVLVQSDEPLDDATVRRIERLPGVAHTERIGLGQVSLENRVLTVAAVDPAAYRLFTQAEVADFQQGWDRVAGGEVATTAAVSKRLADRDGSIRLGTAGAPSLHVGALTPQVPTIDMVVNTAWAPDIGMDTDNGLLISTDGTTPSRIRTPLERLVGRRAAVQMLDVASRIGLDPQARLTAVPTGGTLGSLVGTYRYQVAGGGRITPDPAWVAAHIRTEVVPILGSVTCHEDLFPQLRAALLEVQQRGLSDAIHPSEYAGCYYPRFIAGTTTLSNHSFGLALDLNVPGNQRGTVGEIDRDVVAIFKTWGFAWGGDWKYTDPMHFELSQVKRVG</sequence>
<dbReference type="Pfam" id="PF13539">
    <property type="entry name" value="Peptidase_M15_4"/>
    <property type="match status" value="1"/>
</dbReference>
<dbReference type="InterPro" id="IPR039561">
    <property type="entry name" value="Peptidase_M15C"/>
</dbReference>
<dbReference type="InterPro" id="IPR009045">
    <property type="entry name" value="Zn_M74/Hedgehog-like"/>
</dbReference>
<dbReference type="Proteomes" id="UP001589698">
    <property type="component" value="Unassembled WGS sequence"/>
</dbReference>
<evidence type="ECO:0000256" key="1">
    <source>
        <dbReference type="SAM" id="MobiDB-lite"/>
    </source>
</evidence>
<dbReference type="EMBL" id="JBHLXH010000001">
    <property type="protein sequence ID" value="MFC0222886.1"/>
    <property type="molecule type" value="Genomic_DNA"/>
</dbReference>
<name>A0ABV6E1Q8_9ACTN</name>
<evidence type="ECO:0000313" key="3">
    <source>
        <dbReference type="EMBL" id="MFC0222886.1"/>
    </source>
</evidence>
<keyword evidence="4" id="KW-1185">Reference proteome</keyword>
<dbReference type="RefSeq" id="WP_378518609.1">
    <property type="nucleotide sequence ID" value="NZ_CBCSDI010000031.1"/>
</dbReference>
<evidence type="ECO:0000313" key="4">
    <source>
        <dbReference type="Proteomes" id="UP001589698"/>
    </source>
</evidence>
<reference evidence="3 4" key="1">
    <citation type="submission" date="2024-09" db="EMBL/GenBank/DDBJ databases">
        <authorList>
            <person name="Sun Q."/>
            <person name="Mori K."/>
        </authorList>
    </citation>
    <scope>NUCLEOTIDE SEQUENCE [LARGE SCALE GENOMIC DNA]</scope>
    <source>
        <strain evidence="3 4">CCM 8654</strain>
    </source>
</reference>
<evidence type="ECO:0000259" key="2">
    <source>
        <dbReference type="Pfam" id="PF13539"/>
    </source>
</evidence>
<dbReference type="SUPFAM" id="SSF55166">
    <property type="entry name" value="Hedgehog/DD-peptidase"/>
    <property type="match status" value="1"/>
</dbReference>
<comment type="caution">
    <text evidence="3">The sequence shown here is derived from an EMBL/GenBank/DDBJ whole genome shotgun (WGS) entry which is preliminary data.</text>
</comment>
<proteinExistence type="predicted"/>
<feature type="compositionally biased region" description="Low complexity" evidence="1">
    <location>
        <begin position="45"/>
        <end position="72"/>
    </location>
</feature>